<reference evidence="1 2" key="2">
    <citation type="submission" date="2018-11" db="EMBL/GenBank/DDBJ databases">
        <authorList>
            <consortium name="Pathogen Informatics"/>
        </authorList>
    </citation>
    <scope>NUCLEOTIDE SEQUENCE [LARGE SCALE GENOMIC DNA]</scope>
</reference>
<organism evidence="3">
    <name type="scientific">Brugia timori</name>
    <dbReference type="NCBI Taxonomy" id="42155"/>
    <lineage>
        <taxon>Eukaryota</taxon>
        <taxon>Metazoa</taxon>
        <taxon>Ecdysozoa</taxon>
        <taxon>Nematoda</taxon>
        <taxon>Chromadorea</taxon>
        <taxon>Rhabditida</taxon>
        <taxon>Spirurina</taxon>
        <taxon>Spiruromorpha</taxon>
        <taxon>Filarioidea</taxon>
        <taxon>Onchocercidae</taxon>
        <taxon>Brugia</taxon>
    </lineage>
</organism>
<dbReference type="AlphaFoldDB" id="A0A0R3QTT0"/>
<evidence type="ECO:0000313" key="3">
    <source>
        <dbReference type="WBParaSite" id="BTMF_0001113201-mRNA-1"/>
    </source>
</evidence>
<reference evidence="3" key="1">
    <citation type="submission" date="2017-02" db="UniProtKB">
        <authorList>
            <consortium name="WormBaseParasite"/>
        </authorList>
    </citation>
    <scope>IDENTIFICATION</scope>
</reference>
<proteinExistence type="predicted"/>
<keyword evidence="2" id="KW-1185">Reference proteome</keyword>
<dbReference type="Proteomes" id="UP000280834">
    <property type="component" value="Unassembled WGS sequence"/>
</dbReference>
<name>A0A0R3QTT0_9BILA</name>
<dbReference type="EMBL" id="UZAG01016796">
    <property type="protein sequence ID" value="VDO30868.1"/>
    <property type="molecule type" value="Genomic_DNA"/>
</dbReference>
<accession>A0A0R3QTT0</accession>
<protein>
    <submittedName>
        <fullName evidence="3">DDE_Tnp_1_7 domain-containing protein</fullName>
    </submittedName>
</protein>
<gene>
    <name evidence="1" type="ORF">BTMF_LOCUS9166</name>
</gene>
<evidence type="ECO:0000313" key="2">
    <source>
        <dbReference type="Proteomes" id="UP000280834"/>
    </source>
</evidence>
<sequence>MAIINHCHLSFSKLRKANSPSRKDKGITTLYPLICATVLNSKLLTVRQQYELPKLLKLRPKFHGFLNATTEVVDFWGVAYLKNRKQEMENAQR</sequence>
<dbReference type="WBParaSite" id="BTMF_0001113201-mRNA-1">
    <property type="protein sequence ID" value="BTMF_0001113201-mRNA-1"/>
    <property type="gene ID" value="BTMF_0001113201"/>
</dbReference>
<evidence type="ECO:0000313" key="1">
    <source>
        <dbReference type="EMBL" id="VDO30868.1"/>
    </source>
</evidence>